<comment type="caution">
    <text evidence="3">The sequence shown here is derived from an EMBL/GenBank/DDBJ whole genome shotgun (WGS) entry which is preliminary data.</text>
</comment>
<evidence type="ECO:0000256" key="1">
    <source>
        <dbReference type="SAM" id="MobiDB-lite"/>
    </source>
</evidence>
<accession>A0A2S9XNA0</accession>
<proteinExistence type="predicted"/>
<dbReference type="AlphaFoldDB" id="A0A2S9XNA0"/>
<protein>
    <submittedName>
        <fullName evidence="3">Uncharacterized protein</fullName>
    </submittedName>
</protein>
<dbReference type="EMBL" id="PVNL01000142">
    <property type="protein sequence ID" value="PRP94335.1"/>
    <property type="molecule type" value="Genomic_DNA"/>
</dbReference>
<feature type="region of interest" description="Disordered" evidence="1">
    <location>
        <begin position="32"/>
        <end position="102"/>
    </location>
</feature>
<gene>
    <name evidence="3" type="ORF">ENSA7_78720</name>
</gene>
<reference evidence="3 4" key="1">
    <citation type="submission" date="2018-03" db="EMBL/GenBank/DDBJ databases">
        <title>Draft Genome Sequences of the Obligatory Marine Myxobacteria Enhygromyxa salina SWB007.</title>
        <authorList>
            <person name="Poehlein A."/>
            <person name="Moghaddam J.A."/>
            <person name="Harms H."/>
            <person name="Alanjari M."/>
            <person name="Koenig G.M."/>
            <person name="Daniel R."/>
            <person name="Schaeberle T.F."/>
        </authorList>
    </citation>
    <scope>NUCLEOTIDE SEQUENCE [LARGE SCALE GENOMIC DNA]</scope>
    <source>
        <strain evidence="3 4">SWB007</strain>
    </source>
</reference>
<dbReference type="RefSeq" id="WP_106094634.1">
    <property type="nucleotide sequence ID" value="NZ_PVNL01000142.1"/>
</dbReference>
<feature type="compositionally biased region" description="Acidic residues" evidence="1">
    <location>
        <begin position="64"/>
        <end position="87"/>
    </location>
</feature>
<keyword evidence="2" id="KW-0472">Membrane</keyword>
<evidence type="ECO:0000256" key="2">
    <source>
        <dbReference type="SAM" id="Phobius"/>
    </source>
</evidence>
<dbReference type="Proteomes" id="UP000238823">
    <property type="component" value="Unassembled WGS sequence"/>
</dbReference>
<evidence type="ECO:0000313" key="3">
    <source>
        <dbReference type="EMBL" id="PRP94335.1"/>
    </source>
</evidence>
<keyword evidence="2" id="KW-1133">Transmembrane helix</keyword>
<feature type="compositionally biased region" description="Acidic residues" evidence="1">
    <location>
        <begin position="38"/>
        <end position="50"/>
    </location>
</feature>
<evidence type="ECO:0000313" key="4">
    <source>
        <dbReference type="Proteomes" id="UP000238823"/>
    </source>
</evidence>
<sequence length="211" mass="21415">MRTTTIEQAGEWGIALTVAVALVLAPVTVSAATPPSGDEVELGDAPEPADAEQSVVAEPAGEPPEPEVDSAEPVEESVAEPETEPEIGSEIGPTIVLAPDPGPDLETMRKVGIGLLAGGGVVATTGLGLTITFTVLGDRLQESADQPAIERIEQRDAMARVGGVLLASGLAFVAVGGVVLSTAIRRGARSRTEARVRVAPALGGLVISGRF</sequence>
<feature type="transmembrane region" description="Helical" evidence="2">
    <location>
        <begin position="157"/>
        <end position="180"/>
    </location>
</feature>
<keyword evidence="2" id="KW-0812">Transmembrane</keyword>
<organism evidence="3 4">
    <name type="scientific">Enhygromyxa salina</name>
    <dbReference type="NCBI Taxonomy" id="215803"/>
    <lineage>
        <taxon>Bacteria</taxon>
        <taxon>Pseudomonadati</taxon>
        <taxon>Myxococcota</taxon>
        <taxon>Polyangia</taxon>
        <taxon>Nannocystales</taxon>
        <taxon>Nannocystaceae</taxon>
        <taxon>Enhygromyxa</taxon>
    </lineage>
</organism>
<name>A0A2S9XNA0_9BACT</name>
<feature type="transmembrane region" description="Helical" evidence="2">
    <location>
        <begin position="111"/>
        <end position="136"/>
    </location>
</feature>